<dbReference type="Proteomes" id="UP000265120">
    <property type="component" value="Chromosome 19"/>
</dbReference>
<feature type="compositionally biased region" description="Basic and acidic residues" evidence="3">
    <location>
        <begin position="343"/>
        <end position="403"/>
    </location>
</feature>
<dbReference type="FunCoup" id="A0A3P8VTT5">
    <property type="interactions" value="1593"/>
</dbReference>
<feature type="compositionally biased region" description="Basic and acidic residues" evidence="3">
    <location>
        <begin position="276"/>
        <end position="285"/>
    </location>
</feature>
<dbReference type="GeneTree" id="ENSGT00390000014500"/>
<dbReference type="InterPro" id="IPR051112">
    <property type="entry name" value="CWC26_splicing_factor"/>
</dbReference>
<comment type="similarity">
    <text evidence="1">Belongs to the CWC26 family.</text>
</comment>
<dbReference type="OMA" id="FEAEFQF"/>
<organism evidence="4 5">
    <name type="scientific">Cynoglossus semilaevis</name>
    <name type="common">Tongue sole</name>
    <dbReference type="NCBI Taxonomy" id="244447"/>
    <lineage>
        <taxon>Eukaryota</taxon>
        <taxon>Metazoa</taxon>
        <taxon>Chordata</taxon>
        <taxon>Craniata</taxon>
        <taxon>Vertebrata</taxon>
        <taxon>Euteleostomi</taxon>
        <taxon>Actinopterygii</taxon>
        <taxon>Neopterygii</taxon>
        <taxon>Teleostei</taxon>
        <taxon>Neoteleostei</taxon>
        <taxon>Acanthomorphata</taxon>
        <taxon>Carangaria</taxon>
        <taxon>Pleuronectiformes</taxon>
        <taxon>Pleuronectoidei</taxon>
        <taxon>Cynoglossidae</taxon>
        <taxon>Cynoglossinae</taxon>
        <taxon>Cynoglossus</taxon>
    </lineage>
</organism>
<proteinExistence type="inferred from homology"/>
<dbReference type="AlphaFoldDB" id="A0A3P8VTT5"/>
<evidence type="ECO:0000313" key="5">
    <source>
        <dbReference type="Proteomes" id="UP000265120"/>
    </source>
</evidence>
<dbReference type="Pfam" id="PF09736">
    <property type="entry name" value="Bud13"/>
    <property type="match status" value="1"/>
</dbReference>
<reference evidence="4 5" key="1">
    <citation type="journal article" date="2014" name="Nat. Genet.">
        <title>Whole-genome sequence of a flatfish provides insights into ZW sex chromosome evolution and adaptation to a benthic lifestyle.</title>
        <authorList>
            <person name="Chen S."/>
            <person name="Zhang G."/>
            <person name="Shao C."/>
            <person name="Huang Q."/>
            <person name="Liu G."/>
            <person name="Zhang P."/>
            <person name="Song W."/>
            <person name="An N."/>
            <person name="Chalopin D."/>
            <person name="Volff J.N."/>
            <person name="Hong Y."/>
            <person name="Li Q."/>
            <person name="Sha Z."/>
            <person name="Zhou H."/>
            <person name="Xie M."/>
            <person name="Yu Q."/>
            <person name="Liu Y."/>
            <person name="Xiang H."/>
            <person name="Wang N."/>
            <person name="Wu K."/>
            <person name="Yang C."/>
            <person name="Zhou Q."/>
            <person name="Liao X."/>
            <person name="Yang L."/>
            <person name="Hu Q."/>
            <person name="Zhang J."/>
            <person name="Meng L."/>
            <person name="Jin L."/>
            <person name="Tian Y."/>
            <person name="Lian J."/>
            <person name="Yang J."/>
            <person name="Miao G."/>
            <person name="Liu S."/>
            <person name="Liang Z."/>
            <person name="Yan F."/>
            <person name="Li Y."/>
            <person name="Sun B."/>
            <person name="Zhang H."/>
            <person name="Zhang J."/>
            <person name="Zhu Y."/>
            <person name="Du M."/>
            <person name="Zhao Y."/>
            <person name="Schartl M."/>
            <person name="Tang Q."/>
            <person name="Wang J."/>
        </authorList>
    </citation>
    <scope>NUCLEOTIDE SEQUENCE</scope>
</reference>
<dbReference type="CTD" id="84811"/>
<reference evidence="4" key="3">
    <citation type="submission" date="2025-09" db="UniProtKB">
        <authorList>
            <consortium name="Ensembl"/>
        </authorList>
    </citation>
    <scope>IDENTIFICATION</scope>
</reference>
<dbReference type="OrthoDB" id="6022at2759"/>
<name>A0A3P8VTT5_CYNSE</name>
<dbReference type="PANTHER" id="PTHR31809:SF0">
    <property type="entry name" value="BUD13 HOMOLOG"/>
    <property type="match status" value="1"/>
</dbReference>
<dbReference type="GeneID" id="103395158"/>
<protein>
    <recommendedName>
        <fullName evidence="2">BUD13 homolog</fullName>
    </recommendedName>
</protein>
<sequence length="527" mass="60685">MDRPPSGAILSHLTFRSFRKTKMAVSSVSSSVAGLSKAEYLKRYLSADEDGKKAKGKIKKKRPKVVKKGFKIVDDDVDWRQTVEEEKAVEEEEDEAPVIAEVIDERPDDVIQLENFRTSNKWKIIGVDEDEDGGNDSTELSPRKHKQKTRHGSTETSPPKRARHDSPDVSPPRKLRHDSPDVSPPRRGRHDSPDLSPPKRVRHDSPDISPPRKARHDSPDMSPPRKSHRDSPDLSPHRRGRHDSPDLSPPRQRSRKSGKTQSKDSSPTRRKHKRPVEREDYDQSPKRSSKMRHGSDSDQSPPRRRPQTGKNSDGDLSPPRRPGQSHGHRMLSGGKAGLVSVDVLRKEKEENRQREKNNKPLEEESRNAHTVFRDKSGKRRNLDLEREEQQRKAGEKAAKDEKYAQWGKGLAQGEMHQQKLEYALQESQKPLARHYDDEDLDRLLREQEREGDPMAAMLRRKKNRTTKTDDKPRYKGPQPPPNRFNIQPGYRWDGVDRSNGFEQKYFKRLADKKAGQEEAYKWSVEDM</sequence>
<keyword evidence="5" id="KW-1185">Reference proteome</keyword>
<dbReference type="KEGG" id="csem:103395158"/>
<dbReference type="Ensembl" id="ENSCSET00000016012.1">
    <property type="protein sequence ID" value="ENSCSEP00000015815.1"/>
    <property type="gene ID" value="ENSCSEG00000010161.1"/>
</dbReference>
<reference evidence="4" key="2">
    <citation type="submission" date="2025-08" db="UniProtKB">
        <authorList>
            <consortium name="Ensembl"/>
        </authorList>
    </citation>
    <scope>IDENTIFICATION</scope>
</reference>
<accession>A0A3P8VTT5</accession>
<evidence type="ECO:0000256" key="3">
    <source>
        <dbReference type="SAM" id="MobiDB-lite"/>
    </source>
</evidence>
<feature type="region of interest" description="Disordered" evidence="3">
    <location>
        <begin position="121"/>
        <end position="493"/>
    </location>
</feature>
<dbReference type="InParanoid" id="A0A3P8VTT5"/>
<feature type="compositionally biased region" description="Basic and acidic residues" evidence="3">
    <location>
        <begin position="433"/>
        <end position="452"/>
    </location>
</feature>
<dbReference type="InterPro" id="IPR018609">
    <property type="entry name" value="Bud13"/>
</dbReference>
<dbReference type="RefSeq" id="XP_008330982.2">
    <property type="nucleotide sequence ID" value="XM_008332760.3"/>
</dbReference>
<evidence type="ECO:0000256" key="2">
    <source>
        <dbReference type="ARBA" id="ARBA00014454"/>
    </source>
</evidence>
<dbReference type="GO" id="GO:0003723">
    <property type="term" value="F:RNA binding"/>
    <property type="evidence" value="ECO:0007669"/>
    <property type="project" value="TreeGrafter"/>
</dbReference>
<evidence type="ECO:0000313" key="4">
    <source>
        <dbReference type="Ensembl" id="ENSCSEP00000015815.1"/>
    </source>
</evidence>
<dbReference type="PANTHER" id="PTHR31809">
    <property type="entry name" value="BUD13 HOMOLOG"/>
    <property type="match status" value="1"/>
</dbReference>
<dbReference type="STRING" id="244447.ENSCSEP00000015815"/>
<dbReference type="GO" id="GO:0000398">
    <property type="term" value="P:mRNA splicing, via spliceosome"/>
    <property type="evidence" value="ECO:0007669"/>
    <property type="project" value="Ensembl"/>
</dbReference>
<dbReference type="GO" id="GO:0070274">
    <property type="term" value="C:RES complex"/>
    <property type="evidence" value="ECO:0007669"/>
    <property type="project" value="TreeGrafter"/>
</dbReference>
<dbReference type="GO" id="GO:0005684">
    <property type="term" value="C:U2-type spliceosomal complex"/>
    <property type="evidence" value="ECO:0007669"/>
    <property type="project" value="TreeGrafter"/>
</dbReference>
<evidence type="ECO:0000256" key="1">
    <source>
        <dbReference type="ARBA" id="ARBA00011069"/>
    </source>
</evidence>